<sequence length="143" mass="15528">MSLSRTPQDWCRSIRTRQEWKEAPLLSRTDLGRLPRAGTSSRWHHAGCTTAPLLRRSAVLSAEVPNVDQDLMAGSPPTALRASVHALSPPPEPSCGFVQGPHLPAGRRRSVLSSFLVLALRLLPAIDSSDLARNLGPCPLPDR</sequence>
<protein>
    <submittedName>
        <fullName evidence="1">Uncharacterized protein</fullName>
    </submittedName>
</protein>
<name>A0A2G8RMZ3_9APHY</name>
<dbReference type="AlphaFoldDB" id="A0A2G8RMZ3"/>
<proteinExistence type="predicted"/>
<evidence type="ECO:0000313" key="2">
    <source>
        <dbReference type="Proteomes" id="UP000230002"/>
    </source>
</evidence>
<keyword evidence="2" id="KW-1185">Reference proteome</keyword>
<dbReference type="Proteomes" id="UP000230002">
    <property type="component" value="Unassembled WGS sequence"/>
</dbReference>
<accession>A0A2G8RMZ3</accession>
<reference evidence="1 2" key="1">
    <citation type="journal article" date="2015" name="Sci. Rep.">
        <title>Chromosome-level genome map provides insights into diverse defense mechanisms in the medicinal fungus Ganoderma sinense.</title>
        <authorList>
            <person name="Zhu Y."/>
            <person name="Xu J."/>
            <person name="Sun C."/>
            <person name="Zhou S."/>
            <person name="Xu H."/>
            <person name="Nelson D.R."/>
            <person name="Qian J."/>
            <person name="Song J."/>
            <person name="Luo H."/>
            <person name="Xiang L."/>
            <person name="Li Y."/>
            <person name="Xu Z."/>
            <person name="Ji A."/>
            <person name="Wang L."/>
            <person name="Lu S."/>
            <person name="Hayward A."/>
            <person name="Sun W."/>
            <person name="Li X."/>
            <person name="Schwartz D.C."/>
            <person name="Wang Y."/>
            <person name="Chen S."/>
        </authorList>
    </citation>
    <scope>NUCLEOTIDE SEQUENCE [LARGE SCALE GENOMIC DNA]</scope>
    <source>
        <strain evidence="1 2">ZZ0214-1</strain>
    </source>
</reference>
<comment type="caution">
    <text evidence="1">The sequence shown here is derived from an EMBL/GenBank/DDBJ whole genome shotgun (WGS) entry which is preliminary data.</text>
</comment>
<dbReference type="EMBL" id="AYKW01000069">
    <property type="protein sequence ID" value="PIL22871.1"/>
    <property type="molecule type" value="Genomic_DNA"/>
</dbReference>
<evidence type="ECO:0000313" key="1">
    <source>
        <dbReference type="EMBL" id="PIL22871.1"/>
    </source>
</evidence>
<organism evidence="1 2">
    <name type="scientific">Ganoderma sinense ZZ0214-1</name>
    <dbReference type="NCBI Taxonomy" id="1077348"/>
    <lineage>
        <taxon>Eukaryota</taxon>
        <taxon>Fungi</taxon>
        <taxon>Dikarya</taxon>
        <taxon>Basidiomycota</taxon>
        <taxon>Agaricomycotina</taxon>
        <taxon>Agaricomycetes</taxon>
        <taxon>Polyporales</taxon>
        <taxon>Polyporaceae</taxon>
        <taxon>Ganoderma</taxon>
    </lineage>
</organism>
<gene>
    <name evidence="1" type="ORF">GSI_15567</name>
</gene>